<evidence type="ECO:0000256" key="9">
    <source>
        <dbReference type="ARBA" id="ARBA00023049"/>
    </source>
</evidence>
<evidence type="ECO:0000256" key="11">
    <source>
        <dbReference type="HAMAP-Rule" id="MF_00188"/>
    </source>
</evidence>
<dbReference type="EC" id="3.4.24.-" evidence="11"/>
<dbReference type="GO" id="GO:0004222">
    <property type="term" value="F:metalloendopeptidase activity"/>
    <property type="evidence" value="ECO:0007669"/>
    <property type="project" value="UniProtKB-UniRule"/>
</dbReference>
<evidence type="ECO:0000256" key="4">
    <source>
        <dbReference type="ARBA" id="ARBA00022692"/>
    </source>
</evidence>
<dbReference type="EMBL" id="QQZY01000001">
    <property type="protein sequence ID" value="RDI76234.1"/>
    <property type="molecule type" value="Genomic_DNA"/>
</dbReference>
<dbReference type="InterPro" id="IPR022919">
    <property type="entry name" value="Pept_M48_protease_HtpX"/>
</dbReference>
<sequence length="307" mass="33448">MKRKAFGRDAGLTSRMVFTGFLLGALYVAFAAVLFNVLNVGLAPMIVISLGLAAFQYYTSDKLALAASGAKVVSADEAPELHAMVDRLCAMADLPKPRVAIVDTDVPNAFATGRSPKHAAVAVTRGLRERLEAKEIEGVLAHELAHIANRDVLVMTLASFFAMLAALLTRFALYAGMFGGGYGRRNDNGGNQVPVWLIVLAVSMVTYAISFVLIRTISRYREYGADRGSALLTGAPEYLMSALQKISGQMTRIPQRDLREMEGMSALFIIPTRVKRATGEWFMDHPPLEKRLARLAEIAREMGRPVA</sequence>
<feature type="active site" evidence="11">
    <location>
        <position position="143"/>
    </location>
</feature>
<keyword evidence="7 11" id="KW-0862">Zinc</keyword>
<keyword evidence="9 11" id="KW-0482">Metalloprotease</keyword>
<keyword evidence="8 11" id="KW-1133">Transmembrane helix</keyword>
<dbReference type="NCBIfam" id="NF002669">
    <property type="entry name" value="PRK02391.1"/>
    <property type="match status" value="1"/>
</dbReference>
<evidence type="ECO:0000256" key="2">
    <source>
        <dbReference type="ARBA" id="ARBA00022475"/>
    </source>
</evidence>
<keyword evidence="2 11" id="KW-1003">Cell membrane</keyword>
<feature type="binding site" evidence="11">
    <location>
        <position position="142"/>
    </location>
    <ligand>
        <name>Zn(2+)</name>
        <dbReference type="ChEBI" id="CHEBI:29105"/>
        <note>catalytic</note>
    </ligand>
</feature>
<dbReference type="OrthoDB" id="15218at2"/>
<dbReference type="GO" id="GO:0008270">
    <property type="term" value="F:zinc ion binding"/>
    <property type="evidence" value="ECO:0007669"/>
    <property type="project" value="UniProtKB-UniRule"/>
</dbReference>
<dbReference type="HAMAP" id="MF_00188">
    <property type="entry name" value="Pept_M48_protease_HtpX"/>
    <property type="match status" value="1"/>
</dbReference>
<dbReference type="RefSeq" id="WP_114795060.1">
    <property type="nucleotide sequence ID" value="NZ_QQZY01000001.1"/>
</dbReference>
<protein>
    <recommendedName>
        <fullName evidence="11">Protease HtpX homolog</fullName>
        <ecNumber evidence="11">3.4.24.-</ecNumber>
    </recommendedName>
</protein>
<feature type="binding site" evidence="11">
    <location>
        <position position="146"/>
    </location>
    <ligand>
        <name>Zn(2+)</name>
        <dbReference type="ChEBI" id="CHEBI:29105"/>
        <note>catalytic</note>
    </ligand>
</feature>
<dbReference type="PANTHER" id="PTHR43221">
    <property type="entry name" value="PROTEASE HTPX"/>
    <property type="match status" value="1"/>
</dbReference>
<feature type="transmembrane region" description="Helical" evidence="11">
    <location>
        <begin position="193"/>
        <end position="214"/>
    </location>
</feature>
<dbReference type="CDD" id="cd07327">
    <property type="entry name" value="M48B_HtpX_like"/>
    <property type="match status" value="1"/>
</dbReference>
<name>A0A7M2Z2L4_9ACTN</name>
<keyword evidence="3 11" id="KW-0645">Protease</keyword>
<evidence type="ECO:0000256" key="8">
    <source>
        <dbReference type="ARBA" id="ARBA00022989"/>
    </source>
</evidence>
<dbReference type="PANTHER" id="PTHR43221:SF2">
    <property type="entry name" value="PROTEASE HTPX HOMOLOG"/>
    <property type="match status" value="1"/>
</dbReference>
<dbReference type="Gene3D" id="3.30.2010.10">
    <property type="entry name" value="Metalloproteases ('zincins'), catalytic domain"/>
    <property type="match status" value="1"/>
</dbReference>
<reference evidence="14" key="2">
    <citation type="journal article" date="2019" name="MicrobiologyOpen">
        <title>High-quality draft genome sequence of Gaiella occulta isolated from a 150 meter deep mineral water borehole and comparison with the genome sequences of other deep-branching lineages of the phylum Actinobacteria.</title>
        <authorList>
            <person name="Severino R."/>
            <person name="Froufe H.J.C."/>
            <person name="Barroso C."/>
            <person name="Albuquerque L."/>
            <person name="Lobo-da-Cunha A."/>
            <person name="da Costa M.S."/>
            <person name="Egas C."/>
        </authorList>
    </citation>
    <scope>NUCLEOTIDE SEQUENCE [LARGE SCALE GENOMIC DNA]</scope>
    <source>
        <strain evidence="14">F2-233</strain>
    </source>
</reference>
<reference evidence="13 14" key="1">
    <citation type="submission" date="2018-07" db="EMBL/GenBank/DDBJ databases">
        <title>High-quality-draft genome sequence of Gaiella occulta.</title>
        <authorList>
            <person name="Severino R."/>
            <person name="Froufe H.J.C."/>
            <person name="Rainey F.A."/>
            <person name="Barroso C."/>
            <person name="Albuquerque L."/>
            <person name="Lobo-Da-Cunha A."/>
            <person name="Da Costa M.S."/>
            <person name="Egas C."/>
        </authorList>
    </citation>
    <scope>NUCLEOTIDE SEQUENCE [LARGE SCALE GENOMIC DNA]</scope>
    <source>
        <strain evidence="13 14">F2-233</strain>
    </source>
</reference>
<feature type="domain" description="Peptidase M48" evidence="12">
    <location>
        <begin position="77"/>
        <end position="298"/>
    </location>
</feature>
<dbReference type="GO" id="GO:0006508">
    <property type="term" value="P:proteolysis"/>
    <property type="evidence" value="ECO:0007669"/>
    <property type="project" value="UniProtKB-KW"/>
</dbReference>
<feature type="transmembrane region" description="Helical" evidence="11">
    <location>
        <begin position="12"/>
        <end position="35"/>
    </location>
</feature>
<comment type="caution">
    <text evidence="13">The sequence shown here is derived from an EMBL/GenBank/DDBJ whole genome shotgun (WGS) entry which is preliminary data.</text>
</comment>
<gene>
    <name evidence="11" type="primary">htpX</name>
    <name evidence="13" type="ORF">Gocc_0653</name>
</gene>
<evidence type="ECO:0000313" key="13">
    <source>
        <dbReference type="EMBL" id="RDI76234.1"/>
    </source>
</evidence>
<comment type="cofactor">
    <cofactor evidence="11">
        <name>Zn(2+)</name>
        <dbReference type="ChEBI" id="CHEBI:29105"/>
    </cofactor>
    <text evidence="11">Binds 1 zinc ion per subunit.</text>
</comment>
<evidence type="ECO:0000256" key="7">
    <source>
        <dbReference type="ARBA" id="ARBA00022833"/>
    </source>
</evidence>
<dbReference type="InterPro" id="IPR001915">
    <property type="entry name" value="Peptidase_M48"/>
</dbReference>
<evidence type="ECO:0000259" key="12">
    <source>
        <dbReference type="Pfam" id="PF01435"/>
    </source>
</evidence>
<feature type="binding site" evidence="11">
    <location>
        <position position="222"/>
    </location>
    <ligand>
        <name>Zn(2+)</name>
        <dbReference type="ChEBI" id="CHEBI:29105"/>
        <note>catalytic</note>
    </ligand>
</feature>
<keyword evidence="5 11" id="KW-0479">Metal-binding</keyword>
<accession>A0A7M2Z2L4</accession>
<keyword evidence="10 11" id="KW-0472">Membrane</keyword>
<evidence type="ECO:0000256" key="3">
    <source>
        <dbReference type="ARBA" id="ARBA00022670"/>
    </source>
</evidence>
<keyword evidence="6 11" id="KW-0378">Hydrolase</keyword>
<evidence type="ECO:0000313" key="14">
    <source>
        <dbReference type="Proteomes" id="UP000254134"/>
    </source>
</evidence>
<proteinExistence type="inferred from homology"/>
<keyword evidence="14" id="KW-1185">Reference proteome</keyword>
<dbReference type="Proteomes" id="UP000254134">
    <property type="component" value="Unassembled WGS sequence"/>
</dbReference>
<dbReference type="AlphaFoldDB" id="A0A7M2Z2L4"/>
<dbReference type="InterPro" id="IPR050083">
    <property type="entry name" value="HtpX_protease"/>
</dbReference>
<evidence type="ECO:0000256" key="10">
    <source>
        <dbReference type="ARBA" id="ARBA00023136"/>
    </source>
</evidence>
<evidence type="ECO:0000256" key="6">
    <source>
        <dbReference type="ARBA" id="ARBA00022801"/>
    </source>
</evidence>
<dbReference type="Pfam" id="PF01435">
    <property type="entry name" value="Peptidase_M48"/>
    <property type="match status" value="1"/>
</dbReference>
<feature type="transmembrane region" description="Helical" evidence="11">
    <location>
        <begin position="152"/>
        <end position="173"/>
    </location>
</feature>
<comment type="subcellular location">
    <subcellularLocation>
        <location evidence="11">Cell membrane</location>
        <topology evidence="11">Multi-pass membrane protein</topology>
    </subcellularLocation>
</comment>
<feature type="transmembrane region" description="Helical" evidence="11">
    <location>
        <begin position="41"/>
        <end position="58"/>
    </location>
</feature>
<keyword evidence="4 11" id="KW-0812">Transmembrane</keyword>
<comment type="similarity">
    <text evidence="1 11">Belongs to the peptidase M48B family.</text>
</comment>
<dbReference type="GO" id="GO:0005886">
    <property type="term" value="C:plasma membrane"/>
    <property type="evidence" value="ECO:0007669"/>
    <property type="project" value="UniProtKB-SubCell"/>
</dbReference>
<organism evidence="13 14">
    <name type="scientific">Gaiella occulta</name>
    <dbReference type="NCBI Taxonomy" id="1002870"/>
    <lineage>
        <taxon>Bacteria</taxon>
        <taxon>Bacillati</taxon>
        <taxon>Actinomycetota</taxon>
        <taxon>Thermoleophilia</taxon>
        <taxon>Gaiellales</taxon>
        <taxon>Gaiellaceae</taxon>
        <taxon>Gaiella</taxon>
    </lineage>
</organism>
<evidence type="ECO:0000256" key="1">
    <source>
        <dbReference type="ARBA" id="ARBA00009779"/>
    </source>
</evidence>
<evidence type="ECO:0000256" key="5">
    <source>
        <dbReference type="ARBA" id="ARBA00022723"/>
    </source>
</evidence>